<dbReference type="GO" id="GO:0031204">
    <property type="term" value="P:post-translational protein targeting to membrane, translocation"/>
    <property type="evidence" value="ECO:0007669"/>
    <property type="project" value="TreeGrafter"/>
</dbReference>
<keyword evidence="9" id="KW-0811">Translocation</keyword>
<reference evidence="14" key="1">
    <citation type="submission" date="2022-11" db="UniProtKB">
        <authorList>
            <consortium name="WormBaseParasite"/>
        </authorList>
    </citation>
    <scope>IDENTIFICATION</scope>
</reference>
<dbReference type="PANTHER" id="PTHR12443">
    <property type="entry name" value="TRANSLOCATION PROTEIN SEC62"/>
    <property type="match status" value="1"/>
</dbReference>
<feature type="compositionally biased region" description="Polar residues" evidence="11">
    <location>
        <begin position="345"/>
        <end position="356"/>
    </location>
</feature>
<dbReference type="Proteomes" id="UP000887566">
    <property type="component" value="Unplaced"/>
</dbReference>
<keyword evidence="5 12" id="KW-0812">Transmembrane</keyword>
<feature type="compositionally biased region" description="Acidic residues" evidence="11">
    <location>
        <begin position="333"/>
        <end position="342"/>
    </location>
</feature>
<keyword evidence="10 12" id="KW-0472">Membrane</keyword>
<feature type="compositionally biased region" description="Basic and acidic residues" evidence="11">
    <location>
        <begin position="314"/>
        <end position="332"/>
    </location>
</feature>
<feature type="compositionally biased region" description="Acidic residues" evidence="11">
    <location>
        <begin position="381"/>
        <end position="391"/>
    </location>
</feature>
<evidence type="ECO:0000256" key="4">
    <source>
        <dbReference type="ARBA" id="ARBA00022448"/>
    </source>
</evidence>
<feature type="compositionally biased region" description="Basic and acidic residues" evidence="11">
    <location>
        <begin position="14"/>
        <end position="23"/>
    </location>
</feature>
<dbReference type="InterPro" id="IPR004728">
    <property type="entry name" value="Sec62"/>
</dbReference>
<keyword evidence="4" id="KW-0813">Transport</keyword>
<feature type="transmembrane region" description="Helical" evidence="12">
    <location>
        <begin position="227"/>
        <end position="249"/>
    </location>
</feature>
<evidence type="ECO:0000256" key="7">
    <source>
        <dbReference type="ARBA" id="ARBA00022927"/>
    </source>
</evidence>
<evidence type="ECO:0000313" key="13">
    <source>
        <dbReference type="Proteomes" id="UP000887566"/>
    </source>
</evidence>
<protein>
    <recommendedName>
        <fullName evidence="3">Translocation protein SEC62</fullName>
    </recommendedName>
</protein>
<comment type="subcellular location">
    <subcellularLocation>
        <location evidence="1">Endoplasmic reticulum membrane</location>
        <topology evidence="1">Multi-pass membrane protein</topology>
    </subcellularLocation>
</comment>
<proteinExistence type="inferred from homology"/>
<evidence type="ECO:0000256" key="6">
    <source>
        <dbReference type="ARBA" id="ARBA00022824"/>
    </source>
</evidence>
<keyword evidence="8 12" id="KW-1133">Transmembrane helix</keyword>
<feature type="compositionally biased region" description="Basic residues" evidence="11">
    <location>
        <begin position="1"/>
        <end position="13"/>
    </location>
</feature>
<dbReference type="GO" id="GO:0005789">
    <property type="term" value="C:endoplasmic reticulum membrane"/>
    <property type="evidence" value="ECO:0007669"/>
    <property type="project" value="UniProtKB-SubCell"/>
</dbReference>
<dbReference type="WBParaSite" id="PSAMB.scaffold5816size10828.g27348.t1">
    <property type="protein sequence ID" value="PSAMB.scaffold5816size10828.g27348.t1"/>
    <property type="gene ID" value="PSAMB.scaffold5816size10828.g27348"/>
</dbReference>
<evidence type="ECO:0000256" key="12">
    <source>
        <dbReference type="SAM" id="Phobius"/>
    </source>
</evidence>
<evidence type="ECO:0000256" key="2">
    <source>
        <dbReference type="ARBA" id="ARBA00010604"/>
    </source>
</evidence>
<feature type="region of interest" description="Disordered" evidence="11">
    <location>
        <begin position="293"/>
        <end position="391"/>
    </location>
</feature>
<feature type="compositionally biased region" description="Acidic residues" evidence="11">
    <location>
        <begin position="150"/>
        <end position="164"/>
    </location>
</feature>
<evidence type="ECO:0000256" key="3">
    <source>
        <dbReference type="ARBA" id="ARBA00021257"/>
    </source>
</evidence>
<sequence length="391" mass="44719">MADRRKAKPKRNNKRGDDDKLTKQENTVAKYLRFNCPTKTSTVSNEEVHYFTASKAVDTLLDSKWGPKAKKDPLFNNRPSAIDFMQTLMSKGLFWHARKLVPKRKERPAEKDGKDKKERETDHADSPKVHKSPKKSKKDKEKEANASSKDDEDAKPDEKKEDEEKDSKKKKKIKLEVHSEQVFIDGNDVYVWVFDPTPWTKFLIGLGLVLGSILVCLFPLWPPWLRLGIYYLSLVAMGLVGVLLSLAIFRTLLFGMIWGATFGQHHFWLLPNLTEDCGFFESFKPFYSYKHCPKDKKKDKKKDDDAQDDEDGEEKEKSKEQAGNTDSDRDSEAEGQEEDEEGASNKSQHSSNNSISGGPDEPEDSPDVRQRRKGRSRRADDDFELVDGGEN</sequence>
<dbReference type="Pfam" id="PF03839">
    <property type="entry name" value="Sec62"/>
    <property type="match status" value="1"/>
</dbReference>
<evidence type="ECO:0000256" key="9">
    <source>
        <dbReference type="ARBA" id="ARBA00023010"/>
    </source>
</evidence>
<evidence type="ECO:0000256" key="1">
    <source>
        <dbReference type="ARBA" id="ARBA00004477"/>
    </source>
</evidence>
<feature type="compositionally biased region" description="Basic and acidic residues" evidence="11">
    <location>
        <begin position="107"/>
        <end position="128"/>
    </location>
</feature>
<evidence type="ECO:0000256" key="10">
    <source>
        <dbReference type="ARBA" id="ARBA00023136"/>
    </source>
</evidence>
<keyword evidence="13" id="KW-1185">Reference proteome</keyword>
<accession>A0A914X0A0</accession>
<dbReference type="PANTHER" id="PTHR12443:SF9">
    <property type="entry name" value="TRANSLOCATION PROTEIN SEC62"/>
    <property type="match status" value="1"/>
</dbReference>
<keyword evidence="6" id="KW-0256">Endoplasmic reticulum</keyword>
<evidence type="ECO:0000256" key="5">
    <source>
        <dbReference type="ARBA" id="ARBA00022692"/>
    </source>
</evidence>
<feature type="region of interest" description="Disordered" evidence="11">
    <location>
        <begin position="103"/>
        <end position="171"/>
    </location>
</feature>
<organism evidence="13 14">
    <name type="scientific">Plectus sambesii</name>
    <dbReference type="NCBI Taxonomy" id="2011161"/>
    <lineage>
        <taxon>Eukaryota</taxon>
        <taxon>Metazoa</taxon>
        <taxon>Ecdysozoa</taxon>
        <taxon>Nematoda</taxon>
        <taxon>Chromadorea</taxon>
        <taxon>Plectida</taxon>
        <taxon>Plectina</taxon>
        <taxon>Plectoidea</taxon>
        <taxon>Plectidae</taxon>
        <taxon>Plectus</taxon>
    </lineage>
</organism>
<evidence type="ECO:0000313" key="14">
    <source>
        <dbReference type="WBParaSite" id="PSAMB.scaffold5816size10828.g27348.t1"/>
    </source>
</evidence>
<dbReference type="AlphaFoldDB" id="A0A914X0A0"/>
<name>A0A914X0A0_9BILA</name>
<feature type="transmembrane region" description="Helical" evidence="12">
    <location>
        <begin position="202"/>
        <end position="221"/>
    </location>
</feature>
<evidence type="ECO:0000256" key="11">
    <source>
        <dbReference type="SAM" id="MobiDB-lite"/>
    </source>
</evidence>
<comment type="similarity">
    <text evidence="2">Belongs to the SEC62 family.</text>
</comment>
<feature type="region of interest" description="Disordered" evidence="11">
    <location>
        <begin position="1"/>
        <end position="24"/>
    </location>
</feature>
<keyword evidence="7" id="KW-0653">Protein transport</keyword>
<evidence type="ECO:0000256" key="8">
    <source>
        <dbReference type="ARBA" id="ARBA00022989"/>
    </source>
</evidence>